<dbReference type="PANTHER" id="PTHR30146">
    <property type="entry name" value="LACI-RELATED TRANSCRIPTIONAL REPRESSOR"/>
    <property type="match status" value="1"/>
</dbReference>
<evidence type="ECO:0000256" key="3">
    <source>
        <dbReference type="ARBA" id="ARBA00023163"/>
    </source>
</evidence>
<dbReference type="EMBL" id="NKYE01000011">
    <property type="protein sequence ID" value="OZM71809.1"/>
    <property type="molecule type" value="Genomic_DNA"/>
</dbReference>
<dbReference type="Gene3D" id="1.10.260.40">
    <property type="entry name" value="lambda repressor-like DNA-binding domains"/>
    <property type="match status" value="1"/>
</dbReference>
<dbReference type="Proteomes" id="UP000242444">
    <property type="component" value="Unassembled WGS sequence"/>
</dbReference>
<evidence type="ECO:0000313" key="6">
    <source>
        <dbReference type="Proteomes" id="UP000242444"/>
    </source>
</evidence>
<keyword evidence="2" id="KW-0238">DNA-binding</keyword>
<evidence type="ECO:0000256" key="1">
    <source>
        <dbReference type="ARBA" id="ARBA00023015"/>
    </source>
</evidence>
<dbReference type="InterPro" id="IPR010982">
    <property type="entry name" value="Lambda_DNA-bd_dom_sf"/>
</dbReference>
<dbReference type="GO" id="GO:0003700">
    <property type="term" value="F:DNA-binding transcription factor activity"/>
    <property type="evidence" value="ECO:0007669"/>
    <property type="project" value="TreeGrafter"/>
</dbReference>
<dbReference type="InterPro" id="IPR046335">
    <property type="entry name" value="LacI/GalR-like_sensor"/>
</dbReference>
<dbReference type="Gene3D" id="3.40.50.2300">
    <property type="match status" value="2"/>
</dbReference>
<evidence type="ECO:0000313" key="5">
    <source>
        <dbReference type="EMBL" id="OZM71809.1"/>
    </source>
</evidence>
<dbReference type="Pfam" id="PF13377">
    <property type="entry name" value="Peripla_BP_3"/>
    <property type="match status" value="1"/>
</dbReference>
<reference evidence="5 6" key="1">
    <citation type="submission" date="2017-07" db="EMBL/GenBank/DDBJ databases">
        <title>Amycolatopsis antarcticus sp. nov., isolated from the surface of an Antarcticus brown macroalga.</title>
        <authorList>
            <person name="Wang J."/>
            <person name="Leiva S."/>
            <person name="Huang J."/>
            <person name="Huang Y."/>
        </authorList>
    </citation>
    <scope>NUCLEOTIDE SEQUENCE [LARGE SCALE GENOMIC DNA]</scope>
    <source>
        <strain evidence="5 6">AU-G6</strain>
    </source>
</reference>
<evidence type="ECO:0000256" key="2">
    <source>
        <dbReference type="ARBA" id="ARBA00023125"/>
    </source>
</evidence>
<keyword evidence="3" id="KW-0804">Transcription</keyword>
<dbReference type="Pfam" id="PF00356">
    <property type="entry name" value="LacI"/>
    <property type="match status" value="1"/>
</dbReference>
<dbReference type="AlphaFoldDB" id="A0A263D0R3"/>
<gene>
    <name evidence="5" type="ORF">CFN78_18450</name>
</gene>
<dbReference type="SUPFAM" id="SSF53822">
    <property type="entry name" value="Periplasmic binding protein-like I"/>
    <property type="match status" value="1"/>
</dbReference>
<dbReference type="GO" id="GO:0000976">
    <property type="term" value="F:transcription cis-regulatory region binding"/>
    <property type="evidence" value="ECO:0007669"/>
    <property type="project" value="TreeGrafter"/>
</dbReference>
<dbReference type="PROSITE" id="PS50932">
    <property type="entry name" value="HTH_LACI_2"/>
    <property type="match status" value="1"/>
</dbReference>
<keyword evidence="6" id="KW-1185">Reference proteome</keyword>
<evidence type="ECO:0000259" key="4">
    <source>
        <dbReference type="PROSITE" id="PS50932"/>
    </source>
</evidence>
<dbReference type="PANTHER" id="PTHR30146:SF138">
    <property type="entry name" value="TRANSCRIPTIONAL REGULATORY PROTEIN"/>
    <property type="match status" value="1"/>
</dbReference>
<feature type="domain" description="HTH lacI-type" evidence="4">
    <location>
        <begin position="9"/>
        <end position="64"/>
    </location>
</feature>
<dbReference type="OrthoDB" id="5171752at2"/>
<proteinExistence type="predicted"/>
<dbReference type="CDD" id="cd01392">
    <property type="entry name" value="HTH_LacI"/>
    <property type="match status" value="1"/>
</dbReference>
<dbReference type="CDD" id="cd06279">
    <property type="entry name" value="PBP1_LacI-like"/>
    <property type="match status" value="1"/>
</dbReference>
<dbReference type="InterPro" id="IPR000843">
    <property type="entry name" value="HTH_LacI"/>
</dbReference>
<comment type="caution">
    <text evidence="5">The sequence shown here is derived from an EMBL/GenBank/DDBJ whole genome shotgun (WGS) entry which is preliminary data.</text>
</comment>
<sequence length="360" mass="37160">MHAPRKRKPTLDSVAEAVGVSRATVSNAFNRPDQLSAGLREDVLRVAAELGYPGPNPVARSLATSRSGAIAFMLDTPLRAAFSDPALSITLDALATEVDREGYALLLIPGGHDGGPRAEQVLAAQADLAVAYSLADGAPALDAVRQRGLPLVVIDQPMVAGASVVGIDDRGGAAAAAAHLLGLGHRRFGILSAQCLSTPRGGPLSVEAARLSRFRDNRERMCGYLDTLAAAGVDPHSVPIWETSGLSRSEAQLSALEVLGADPRPTAVLCMSDELAIATLSAARQLGLAVPGELSVIGFDDTAEANWTEPALSTVRQDLTGKGRAAGRMSLDLLAGRPTGTPVVLGTELVVRRSTGPAPG</sequence>
<dbReference type="InParanoid" id="A0A263D0R3"/>
<protein>
    <submittedName>
        <fullName evidence="5">LacI family transcriptional regulator</fullName>
    </submittedName>
</protein>
<dbReference type="SUPFAM" id="SSF47413">
    <property type="entry name" value="lambda repressor-like DNA-binding domains"/>
    <property type="match status" value="1"/>
</dbReference>
<organism evidence="5 6">
    <name type="scientific">Amycolatopsis antarctica</name>
    <dbReference type="NCBI Taxonomy" id="1854586"/>
    <lineage>
        <taxon>Bacteria</taxon>
        <taxon>Bacillati</taxon>
        <taxon>Actinomycetota</taxon>
        <taxon>Actinomycetes</taxon>
        <taxon>Pseudonocardiales</taxon>
        <taxon>Pseudonocardiaceae</taxon>
        <taxon>Amycolatopsis</taxon>
    </lineage>
</organism>
<dbReference type="InterPro" id="IPR028082">
    <property type="entry name" value="Peripla_BP_I"/>
</dbReference>
<accession>A0A263D0R3</accession>
<dbReference type="SMART" id="SM00354">
    <property type="entry name" value="HTH_LACI"/>
    <property type="match status" value="1"/>
</dbReference>
<name>A0A263D0R3_9PSEU</name>
<keyword evidence="1" id="KW-0805">Transcription regulation</keyword>